<feature type="compositionally biased region" description="Polar residues" evidence="1">
    <location>
        <begin position="38"/>
        <end position="48"/>
    </location>
</feature>
<reference evidence="2" key="1">
    <citation type="submission" date="2018-07" db="EMBL/GenBank/DDBJ databases">
        <title>Comparative genomics of catfishes provides insights into carnivory and benthic adaptation.</title>
        <authorList>
            <person name="Zhang Y."/>
            <person name="Wang D."/>
            <person name="Peng Z."/>
            <person name="Zheng S."/>
            <person name="Shao F."/>
            <person name="Tao W."/>
        </authorList>
    </citation>
    <scope>NUCLEOTIDE SEQUENCE</scope>
    <source>
        <strain evidence="2">Chongqing</strain>
    </source>
</reference>
<feature type="compositionally biased region" description="Basic and acidic residues" evidence="1">
    <location>
        <begin position="17"/>
        <end position="35"/>
    </location>
</feature>
<sequence length="104" mass="11784">MQTGSSEVIYDDVPCEDVSRGEGDLIYEDVQKEEVPQGPNNGWSSSEFESYDEQSDSEKASSRSKRSTRHRDHFAQTEFPVKPIADQRLHLAFTQTPLNLALVH</sequence>
<accession>A0AAD5A881</accession>
<feature type="region of interest" description="Disordered" evidence="1">
    <location>
        <begin position="1"/>
        <end position="79"/>
    </location>
</feature>
<keyword evidence="3" id="KW-1185">Reference proteome</keyword>
<dbReference type="EMBL" id="MU565939">
    <property type="protein sequence ID" value="KAI5611432.1"/>
    <property type="molecule type" value="Genomic_DNA"/>
</dbReference>
<proteinExistence type="predicted"/>
<evidence type="ECO:0000313" key="2">
    <source>
        <dbReference type="EMBL" id="KAI5611432.1"/>
    </source>
</evidence>
<gene>
    <name evidence="2" type="ORF">C0J50_11824</name>
</gene>
<protein>
    <submittedName>
        <fullName evidence="2">Rho guanine nucleotide exchange factor 10-like protein isoform X1</fullName>
    </submittedName>
</protein>
<dbReference type="AlphaFoldDB" id="A0AAD5A881"/>
<comment type="caution">
    <text evidence="2">The sequence shown here is derived from an EMBL/GenBank/DDBJ whole genome shotgun (WGS) entry which is preliminary data.</text>
</comment>
<dbReference type="Proteomes" id="UP001205998">
    <property type="component" value="Unassembled WGS sequence"/>
</dbReference>
<evidence type="ECO:0000313" key="3">
    <source>
        <dbReference type="Proteomes" id="UP001205998"/>
    </source>
</evidence>
<feature type="compositionally biased region" description="Basic residues" evidence="1">
    <location>
        <begin position="62"/>
        <end position="72"/>
    </location>
</feature>
<evidence type="ECO:0000256" key="1">
    <source>
        <dbReference type="SAM" id="MobiDB-lite"/>
    </source>
</evidence>
<name>A0AAD5A881_SILAS</name>
<organism evidence="2 3">
    <name type="scientific">Silurus asotus</name>
    <name type="common">Amur catfish</name>
    <name type="synonym">Parasilurus asotus</name>
    <dbReference type="NCBI Taxonomy" id="30991"/>
    <lineage>
        <taxon>Eukaryota</taxon>
        <taxon>Metazoa</taxon>
        <taxon>Chordata</taxon>
        <taxon>Craniata</taxon>
        <taxon>Vertebrata</taxon>
        <taxon>Euteleostomi</taxon>
        <taxon>Actinopterygii</taxon>
        <taxon>Neopterygii</taxon>
        <taxon>Teleostei</taxon>
        <taxon>Ostariophysi</taxon>
        <taxon>Siluriformes</taxon>
        <taxon>Siluridae</taxon>
        <taxon>Silurus</taxon>
    </lineage>
</organism>